<keyword evidence="6" id="KW-0560">Oxidoreductase</keyword>
<keyword evidence="3 5" id="KW-1133">Transmembrane helix</keyword>
<evidence type="ECO:0000256" key="5">
    <source>
        <dbReference type="SAM" id="Phobius"/>
    </source>
</evidence>
<dbReference type="RefSeq" id="WP_377356543.1">
    <property type="nucleotide sequence ID" value="NZ_JBHTCM010000004.1"/>
</dbReference>
<reference evidence="7" key="1">
    <citation type="journal article" date="2019" name="Int. J. Syst. Evol. Microbiol.">
        <title>The Global Catalogue of Microorganisms (GCM) 10K type strain sequencing project: providing services to taxonomists for standard genome sequencing and annotation.</title>
        <authorList>
            <consortium name="The Broad Institute Genomics Platform"/>
            <consortium name="The Broad Institute Genome Sequencing Center for Infectious Disease"/>
            <person name="Wu L."/>
            <person name="Ma J."/>
        </authorList>
    </citation>
    <scope>NUCLEOTIDE SEQUENCE [LARGE SCALE GENOMIC DNA]</scope>
    <source>
        <strain evidence="7">CGMCC 1.16275</strain>
    </source>
</reference>
<dbReference type="PANTHER" id="PTHR43359">
    <property type="entry name" value="FORMATE HYDROGENLYASE SUBUNIT 4"/>
    <property type="match status" value="1"/>
</dbReference>
<evidence type="ECO:0000256" key="2">
    <source>
        <dbReference type="ARBA" id="ARBA00022692"/>
    </source>
</evidence>
<evidence type="ECO:0000256" key="1">
    <source>
        <dbReference type="ARBA" id="ARBA00004141"/>
    </source>
</evidence>
<accession>A0ABW2KSH9</accession>
<dbReference type="Pfam" id="PF00146">
    <property type="entry name" value="NADHdh"/>
    <property type="match status" value="1"/>
</dbReference>
<feature type="transmembrane region" description="Helical" evidence="5">
    <location>
        <begin position="182"/>
        <end position="200"/>
    </location>
</feature>
<evidence type="ECO:0000256" key="3">
    <source>
        <dbReference type="ARBA" id="ARBA00022989"/>
    </source>
</evidence>
<feature type="transmembrane region" description="Helical" evidence="5">
    <location>
        <begin position="299"/>
        <end position="319"/>
    </location>
</feature>
<gene>
    <name evidence="6" type="ORF">ACFQPS_03740</name>
</gene>
<dbReference type="InterPro" id="IPR001694">
    <property type="entry name" value="NADH_UbQ_OxRdtase_su1/FPO"/>
</dbReference>
<feature type="transmembrane region" description="Helical" evidence="5">
    <location>
        <begin position="12"/>
        <end position="33"/>
    </location>
</feature>
<keyword evidence="7" id="KW-1185">Reference proteome</keyword>
<feature type="transmembrane region" description="Helical" evidence="5">
    <location>
        <begin position="78"/>
        <end position="100"/>
    </location>
</feature>
<protein>
    <submittedName>
        <fullName evidence="6">Respiratory chain complex I subunit 1 family protein</fullName>
        <ecNumber evidence="6">1.-.-.-</ecNumber>
    </submittedName>
</protein>
<feature type="transmembrane region" description="Helical" evidence="5">
    <location>
        <begin position="263"/>
        <end position="287"/>
    </location>
</feature>
<evidence type="ECO:0000313" key="7">
    <source>
        <dbReference type="Proteomes" id="UP001596456"/>
    </source>
</evidence>
<feature type="transmembrane region" description="Helical" evidence="5">
    <location>
        <begin position="237"/>
        <end position="257"/>
    </location>
</feature>
<dbReference type="EMBL" id="JBHTCM010000004">
    <property type="protein sequence ID" value="MFC7332261.1"/>
    <property type="molecule type" value="Genomic_DNA"/>
</dbReference>
<proteinExistence type="predicted"/>
<feature type="transmembrane region" description="Helical" evidence="5">
    <location>
        <begin position="106"/>
        <end position="128"/>
    </location>
</feature>
<dbReference type="GO" id="GO:0016491">
    <property type="term" value="F:oxidoreductase activity"/>
    <property type="evidence" value="ECO:0007669"/>
    <property type="project" value="UniProtKB-KW"/>
</dbReference>
<organism evidence="6 7">
    <name type="scientific">Rhodocista pekingensis</name>
    <dbReference type="NCBI Taxonomy" id="201185"/>
    <lineage>
        <taxon>Bacteria</taxon>
        <taxon>Pseudomonadati</taxon>
        <taxon>Pseudomonadota</taxon>
        <taxon>Alphaproteobacteria</taxon>
        <taxon>Rhodospirillales</taxon>
        <taxon>Azospirillaceae</taxon>
        <taxon>Rhodocista</taxon>
    </lineage>
</organism>
<evidence type="ECO:0000256" key="4">
    <source>
        <dbReference type="ARBA" id="ARBA00023136"/>
    </source>
</evidence>
<comment type="caution">
    <text evidence="6">The sequence shown here is derived from an EMBL/GenBank/DDBJ whole genome shotgun (WGS) entry which is preliminary data.</text>
</comment>
<dbReference type="EC" id="1.-.-.-" evidence="6"/>
<dbReference type="PANTHER" id="PTHR43359:SF1">
    <property type="entry name" value="FORMATE HYDROGENLYASE SUBUNIT 4-RELATED"/>
    <property type="match status" value="1"/>
</dbReference>
<evidence type="ECO:0000313" key="6">
    <source>
        <dbReference type="EMBL" id="MFC7332261.1"/>
    </source>
</evidence>
<dbReference type="Proteomes" id="UP001596456">
    <property type="component" value="Unassembled WGS sequence"/>
</dbReference>
<dbReference type="InterPro" id="IPR052561">
    <property type="entry name" value="ComplexI_Subunit1"/>
</dbReference>
<keyword evidence="4 5" id="KW-0472">Membrane</keyword>
<feature type="transmembrane region" description="Helical" evidence="5">
    <location>
        <begin position="149"/>
        <end position="170"/>
    </location>
</feature>
<sequence>MSGQVSEAALAVLFQCVQMLVVLALAPLLTGVVRGIKARLQGRRGPPVLQPYRALLRLTRKEAVVAENASWLFRATPYIVFTMLWLAAGLVPTFTTALALAPVADLIALVALLTTARFFTGLAAMDIGTAFGGLGASREAMISALAEPAMLAVIFTLAILLQTTSLAAIVDGTLGQGVGLRVSLALGLISLIMVAIAEAGRIPVDNPATHLELTMVHEAMVLEYSGRHLALMEAAGMLRLLLFMALILCVFVPWGIAQPGDGPAAWAIGLGSFLGKLLAAAAALALFETTVAKMRVFRVGEFLGGALLLGLLAAIFLFVSTAL</sequence>
<keyword evidence="2 5" id="KW-0812">Transmembrane</keyword>
<name>A0ABW2KSH9_9PROT</name>
<comment type="subcellular location">
    <subcellularLocation>
        <location evidence="1">Membrane</location>
        <topology evidence="1">Multi-pass membrane protein</topology>
    </subcellularLocation>
</comment>